<feature type="transmembrane region" description="Helical" evidence="5">
    <location>
        <begin position="237"/>
        <end position="254"/>
    </location>
</feature>
<feature type="domain" description="O-antigen ligase-related" evidence="6">
    <location>
        <begin position="197"/>
        <end position="353"/>
    </location>
</feature>
<feature type="transmembrane region" description="Helical" evidence="5">
    <location>
        <begin position="16"/>
        <end position="34"/>
    </location>
</feature>
<feature type="transmembrane region" description="Helical" evidence="5">
    <location>
        <begin position="165"/>
        <end position="183"/>
    </location>
</feature>
<dbReference type="EMBL" id="AJYK02000008">
    <property type="protein sequence ID" value="OEF29485.1"/>
    <property type="molecule type" value="Genomic_DNA"/>
</dbReference>
<dbReference type="Pfam" id="PF04932">
    <property type="entry name" value="Wzy_C"/>
    <property type="match status" value="1"/>
</dbReference>
<dbReference type="OrthoDB" id="8576060at2"/>
<dbReference type="PANTHER" id="PTHR37422">
    <property type="entry name" value="TEICHURONIC ACID BIOSYNTHESIS PROTEIN TUAE"/>
    <property type="match status" value="1"/>
</dbReference>
<protein>
    <recommendedName>
        <fullName evidence="6">O-antigen ligase-related domain-containing protein</fullName>
    </recommendedName>
</protein>
<keyword evidence="2 5" id="KW-0812">Transmembrane</keyword>
<comment type="subcellular location">
    <subcellularLocation>
        <location evidence="1">Membrane</location>
        <topology evidence="1">Multi-pass membrane protein</topology>
    </subcellularLocation>
</comment>
<feature type="transmembrane region" description="Helical" evidence="5">
    <location>
        <begin position="195"/>
        <end position="225"/>
    </location>
</feature>
<dbReference type="STRING" id="1188252.A1QC_04375"/>
<sequence length="429" mass="48217">MNVTPLTYYQKNNPKINILVSLCLCLSIGSFFIIGKGHNIAGFFLIIPAILFIYPIKISELPNKFWVLTVIFFTFITIITLSILIKGGKLSYIDQPSRFIISLLIIVLLLKYPPKLIWVMLGTTIASFTGFAIAIIQTQKYNEIRAFTNIPSIPWFKGYMPIQDGDMITTIGLISACFSFYFIKTRNYPLFILSLASVVLGLSSSILSGSRGAWIILPIIFIYLIYCNKQFFINKKVCLLSLVTIGIVIVGIGQSQNFESRLTSAVNDINQFDRGNPETSLGVRLALWESAILTTKEYPLFGAGYIQRVESRKVQIETGQIPKIENVWIPMHAHNQFLEYLSVFGIVGLCAFFAVFFYPLYLFSKLDTRSLEQETLKQCGVIHILSTMGYCLTQSFFAHNSGAIFYPLILAVFLITSGAIKLKIPKGNL</sequence>
<keyword evidence="4 5" id="KW-0472">Membrane</keyword>
<dbReference type="PANTHER" id="PTHR37422:SF17">
    <property type="entry name" value="O-ANTIGEN LIGASE"/>
    <property type="match status" value="1"/>
</dbReference>
<accession>A0A1E5E627</accession>
<evidence type="ECO:0000313" key="7">
    <source>
        <dbReference type="EMBL" id="OEF29485.1"/>
    </source>
</evidence>
<reference evidence="7 8" key="1">
    <citation type="journal article" date="2012" name="Science">
        <title>Ecological populations of bacteria act as socially cohesive units of antibiotic production and resistance.</title>
        <authorList>
            <person name="Cordero O.X."/>
            <person name="Wildschutte H."/>
            <person name="Kirkup B."/>
            <person name="Proehl S."/>
            <person name="Ngo L."/>
            <person name="Hussain F."/>
            <person name="Le Roux F."/>
            <person name="Mincer T."/>
            <person name="Polz M.F."/>
        </authorList>
    </citation>
    <scope>NUCLEOTIDE SEQUENCE [LARGE SCALE GENOMIC DNA]</scope>
    <source>
        <strain evidence="7 8">1S-45</strain>
    </source>
</reference>
<evidence type="ECO:0000256" key="4">
    <source>
        <dbReference type="ARBA" id="ARBA00023136"/>
    </source>
</evidence>
<dbReference type="eggNOG" id="COG3307">
    <property type="taxonomic scope" value="Bacteria"/>
</dbReference>
<dbReference type="InterPro" id="IPR007016">
    <property type="entry name" value="O-antigen_ligase-rel_domated"/>
</dbReference>
<feature type="transmembrane region" description="Helical" evidence="5">
    <location>
        <begin position="41"/>
        <end position="59"/>
    </location>
</feature>
<evidence type="ECO:0000259" key="6">
    <source>
        <dbReference type="Pfam" id="PF04932"/>
    </source>
</evidence>
<evidence type="ECO:0000256" key="1">
    <source>
        <dbReference type="ARBA" id="ARBA00004141"/>
    </source>
</evidence>
<evidence type="ECO:0000256" key="5">
    <source>
        <dbReference type="SAM" id="Phobius"/>
    </source>
</evidence>
<evidence type="ECO:0000313" key="8">
    <source>
        <dbReference type="Proteomes" id="UP000094070"/>
    </source>
</evidence>
<feature type="transmembrane region" description="Helical" evidence="5">
    <location>
        <begin position="340"/>
        <end position="363"/>
    </location>
</feature>
<dbReference type="InterPro" id="IPR051533">
    <property type="entry name" value="WaaL-like"/>
</dbReference>
<keyword evidence="8" id="KW-1185">Reference proteome</keyword>
<feature type="transmembrane region" description="Helical" evidence="5">
    <location>
        <begin position="92"/>
        <end position="110"/>
    </location>
</feature>
<gene>
    <name evidence="7" type="ORF">A1QC_04375</name>
</gene>
<feature type="transmembrane region" description="Helical" evidence="5">
    <location>
        <begin position="116"/>
        <end position="136"/>
    </location>
</feature>
<dbReference type="RefSeq" id="WP_017026681.1">
    <property type="nucleotide sequence ID" value="NZ_AJYK02000008.1"/>
</dbReference>
<name>A0A1E5E627_9VIBR</name>
<dbReference type="Proteomes" id="UP000094070">
    <property type="component" value="Unassembled WGS sequence"/>
</dbReference>
<evidence type="ECO:0000256" key="2">
    <source>
        <dbReference type="ARBA" id="ARBA00022692"/>
    </source>
</evidence>
<feature type="transmembrane region" description="Helical" evidence="5">
    <location>
        <begin position="403"/>
        <end position="422"/>
    </location>
</feature>
<organism evidence="7 8">
    <name type="scientific">Vibrio rumoiensis 1S-45</name>
    <dbReference type="NCBI Taxonomy" id="1188252"/>
    <lineage>
        <taxon>Bacteria</taxon>
        <taxon>Pseudomonadati</taxon>
        <taxon>Pseudomonadota</taxon>
        <taxon>Gammaproteobacteria</taxon>
        <taxon>Vibrionales</taxon>
        <taxon>Vibrionaceae</taxon>
        <taxon>Vibrio</taxon>
    </lineage>
</organism>
<comment type="caution">
    <text evidence="7">The sequence shown here is derived from an EMBL/GenBank/DDBJ whole genome shotgun (WGS) entry which is preliminary data.</text>
</comment>
<evidence type="ECO:0000256" key="3">
    <source>
        <dbReference type="ARBA" id="ARBA00022989"/>
    </source>
</evidence>
<keyword evidence="3 5" id="KW-1133">Transmembrane helix</keyword>
<proteinExistence type="predicted"/>
<dbReference type="AlphaFoldDB" id="A0A1E5E627"/>
<dbReference type="GO" id="GO:0016020">
    <property type="term" value="C:membrane"/>
    <property type="evidence" value="ECO:0007669"/>
    <property type="project" value="UniProtKB-SubCell"/>
</dbReference>
<feature type="transmembrane region" description="Helical" evidence="5">
    <location>
        <begin position="65"/>
        <end position="85"/>
    </location>
</feature>